<evidence type="ECO:0000313" key="2">
    <source>
        <dbReference type="Proteomes" id="UP000317316"/>
    </source>
</evidence>
<dbReference type="AlphaFoldDB" id="A0A544T1T4"/>
<evidence type="ECO:0000313" key="1">
    <source>
        <dbReference type="EMBL" id="TQR11401.1"/>
    </source>
</evidence>
<sequence length="143" mass="16496">MKFRLLGEKTKVEIEILGREHPNSYDYWDGNWVVSNVKVQIPGYYVDFNASLRTDEIRDFVDDLKLMDRHLSGKAILNNLDSFIHFEGKMDKLGHIEWSGETCYPVGTGAVLSFEFMSNQSYLKDLIKDLEDITDVYPVIGKP</sequence>
<accession>A0A544T1T4</accession>
<comment type="caution">
    <text evidence="1">The sequence shown here is derived from an EMBL/GenBank/DDBJ whole genome shotgun (WGS) entry which is preliminary data.</text>
</comment>
<dbReference type="RefSeq" id="WP_142539846.1">
    <property type="nucleotide sequence ID" value="NZ_BMIE01000007.1"/>
</dbReference>
<gene>
    <name evidence="1" type="ORF">FG382_15765</name>
</gene>
<keyword evidence="2" id="KW-1185">Reference proteome</keyword>
<dbReference type="EMBL" id="VDGH01000009">
    <property type="protein sequence ID" value="TQR11401.1"/>
    <property type="molecule type" value="Genomic_DNA"/>
</dbReference>
<proteinExistence type="predicted"/>
<protein>
    <submittedName>
        <fullName evidence="1">Uncharacterized protein</fullName>
    </submittedName>
</protein>
<organism evidence="1 2">
    <name type="scientific">Psychrobacillus lasiicapitis</name>
    <dbReference type="NCBI Taxonomy" id="1636719"/>
    <lineage>
        <taxon>Bacteria</taxon>
        <taxon>Bacillati</taxon>
        <taxon>Bacillota</taxon>
        <taxon>Bacilli</taxon>
        <taxon>Bacillales</taxon>
        <taxon>Bacillaceae</taxon>
        <taxon>Psychrobacillus</taxon>
    </lineage>
</organism>
<dbReference type="InterPro" id="IPR056510">
    <property type="entry name" value="WapI"/>
</dbReference>
<reference evidence="1 2" key="1">
    <citation type="submission" date="2019-05" db="EMBL/GenBank/DDBJ databases">
        <title>Psychrobacillus vulpis sp. nov., a new species isolated from feces of a red fox that inhabits in The Tablas de Daimiel Natural Park, Albacete, Spain.</title>
        <authorList>
            <person name="Rodriguez M."/>
            <person name="Reina J.C."/>
            <person name="Bejar V."/>
            <person name="Llamas I."/>
        </authorList>
    </citation>
    <scope>NUCLEOTIDE SEQUENCE [LARGE SCALE GENOMIC DNA]</scope>
    <source>
        <strain evidence="1 2">NEAU-3TGS17</strain>
    </source>
</reference>
<name>A0A544T1T4_9BACI</name>
<dbReference type="Proteomes" id="UP000317316">
    <property type="component" value="Unassembled WGS sequence"/>
</dbReference>
<dbReference type="Pfam" id="PF24716">
    <property type="entry name" value="WapI"/>
    <property type="match status" value="1"/>
</dbReference>
<dbReference type="OrthoDB" id="1495261at2"/>